<name>A0A3B1JGR5_ASTMX</name>
<comment type="subcellular location">
    <subcellularLocation>
        <location evidence="15">Cytoplasmic vesicle</location>
        <location evidence="15">Secretory vesicle</location>
        <location evidence="15">Synaptic vesicle membrane</location>
        <topology evidence="15">Peripheral membrane protein</topology>
        <orientation evidence="15">Cytoplasmic side</orientation>
    </subcellularLocation>
    <subcellularLocation>
        <location evidence="3">Endoplasmic reticulum</location>
    </subcellularLocation>
    <subcellularLocation>
        <location evidence="2">Endosome membrane</location>
        <topology evidence="2">Peripheral membrane protein</topology>
        <orientation evidence="2">Cytoplasmic side</orientation>
    </subcellularLocation>
    <subcellularLocation>
        <location evidence="14">Melanosome membrane</location>
        <topology evidence="14">Peripheral membrane protein</topology>
        <orientation evidence="14">Cytoplasmic side</orientation>
    </subcellularLocation>
    <subcellularLocation>
        <location evidence="1">Nucleus</location>
    </subcellularLocation>
    <subcellularLocation>
        <location evidence="13">Postsynaptic density</location>
    </subcellularLocation>
</comment>
<keyword evidence="12" id="KW-0968">Cytoplasmic vesicle</keyword>
<keyword evidence="6" id="KW-0967">Endosome</keyword>
<evidence type="ECO:0000313" key="17">
    <source>
        <dbReference type="Ensembl" id="ENSAMXP00000041518.1"/>
    </source>
</evidence>
<dbReference type="Proteomes" id="UP000018467">
    <property type="component" value="Unassembled WGS sequence"/>
</dbReference>
<proteinExistence type="inferred from homology"/>
<evidence type="ECO:0000256" key="16">
    <source>
        <dbReference type="SAM" id="MobiDB-lite"/>
    </source>
</evidence>
<evidence type="ECO:0000256" key="4">
    <source>
        <dbReference type="ARBA" id="ARBA00008686"/>
    </source>
</evidence>
<evidence type="ECO:0000256" key="12">
    <source>
        <dbReference type="ARBA" id="ARBA00023329"/>
    </source>
</evidence>
<dbReference type="Pfam" id="PF04440">
    <property type="entry name" value="Dysbindin"/>
    <property type="match status" value="1"/>
</dbReference>
<keyword evidence="11" id="KW-0539">Nucleus</keyword>
<organism evidence="17 18">
    <name type="scientific">Astyanax mexicanus</name>
    <name type="common">Blind cave fish</name>
    <name type="synonym">Astyanax fasciatus mexicanus</name>
    <dbReference type="NCBI Taxonomy" id="7994"/>
    <lineage>
        <taxon>Eukaryota</taxon>
        <taxon>Metazoa</taxon>
        <taxon>Chordata</taxon>
        <taxon>Craniata</taxon>
        <taxon>Vertebrata</taxon>
        <taxon>Euteleostomi</taxon>
        <taxon>Actinopterygii</taxon>
        <taxon>Neopterygii</taxon>
        <taxon>Teleostei</taxon>
        <taxon>Ostariophysi</taxon>
        <taxon>Characiformes</taxon>
        <taxon>Characoidei</taxon>
        <taxon>Acestrorhamphidae</taxon>
        <taxon>Acestrorhamphinae</taxon>
        <taxon>Astyanax</taxon>
    </lineage>
</organism>
<evidence type="ECO:0000256" key="10">
    <source>
        <dbReference type="ARBA" id="ARBA00023136"/>
    </source>
</evidence>
<evidence type="ECO:0000256" key="9">
    <source>
        <dbReference type="ARBA" id="ARBA00023054"/>
    </source>
</evidence>
<dbReference type="GO" id="GO:0005783">
    <property type="term" value="C:endoplasmic reticulum"/>
    <property type="evidence" value="ECO:0007669"/>
    <property type="project" value="UniProtKB-SubCell"/>
</dbReference>
<dbReference type="GeneTree" id="ENSGT00940000156479"/>
<evidence type="ECO:0000256" key="14">
    <source>
        <dbReference type="ARBA" id="ARBA00037798"/>
    </source>
</evidence>
<keyword evidence="9" id="KW-0175">Coiled coil</keyword>
<dbReference type="GO" id="GO:0048490">
    <property type="term" value="P:anterograde synaptic vesicle transport"/>
    <property type="evidence" value="ECO:0007669"/>
    <property type="project" value="TreeGrafter"/>
</dbReference>
<dbReference type="PANTHER" id="PTHR16294">
    <property type="entry name" value="DYSTROBREVIN BINDING PROTEIN 1 DYSBINDIN"/>
    <property type="match status" value="1"/>
</dbReference>
<reference evidence="17" key="3">
    <citation type="submission" date="2025-08" db="UniProtKB">
        <authorList>
            <consortium name="Ensembl"/>
        </authorList>
    </citation>
    <scope>IDENTIFICATION</scope>
</reference>
<accession>A0A3B1JGR5</accession>
<dbReference type="InParanoid" id="A0A3B1JGR5"/>
<reference evidence="18" key="2">
    <citation type="journal article" date="2014" name="Nat. Commun.">
        <title>The cavefish genome reveals candidate genes for eye loss.</title>
        <authorList>
            <person name="McGaugh S.E."/>
            <person name="Gross J.B."/>
            <person name="Aken B."/>
            <person name="Blin M."/>
            <person name="Borowsky R."/>
            <person name="Chalopin D."/>
            <person name="Hinaux H."/>
            <person name="Jeffery W.R."/>
            <person name="Keene A."/>
            <person name="Ma L."/>
            <person name="Minx P."/>
            <person name="Murphy D."/>
            <person name="O'Quin K.E."/>
            <person name="Retaux S."/>
            <person name="Rohner N."/>
            <person name="Searle S.M."/>
            <person name="Stahl B.A."/>
            <person name="Tabin C."/>
            <person name="Volff J.N."/>
            <person name="Yoshizawa M."/>
            <person name="Warren W.C."/>
        </authorList>
    </citation>
    <scope>NUCLEOTIDE SEQUENCE [LARGE SCALE GENOMIC DNA]</scope>
    <source>
        <strain evidence="18">female</strain>
    </source>
</reference>
<dbReference type="GO" id="GO:0005886">
    <property type="term" value="C:plasma membrane"/>
    <property type="evidence" value="ECO:0007669"/>
    <property type="project" value="TreeGrafter"/>
</dbReference>
<evidence type="ECO:0000256" key="2">
    <source>
        <dbReference type="ARBA" id="ARBA00004125"/>
    </source>
</evidence>
<protein>
    <submittedName>
        <fullName evidence="17">Dystrobrevin binding protein 1</fullName>
    </submittedName>
</protein>
<evidence type="ECO:0000256" key="11">
    <source>
        <dbReference type="ARBA" id="ARBA00023242"/>
    </source>
</evidence>
<feature type="compositionally biased region" description="Low complexity" evidence="16">
    <location>
        <begin position="110"/>
        <end position="123"/>
    </location>
</feature>
<reference evidence="17" key="4">
    <citation type="submission" date="2025-09" db="UniProtKB">
        <authorList>
            <consortium name="Ensembl"/>
        </authorList>
    </citation>
    <scope>IDENTIFICATION</scope>
</reference>
<dbReference type="STRING" id="7994.ENSAMXP00000041518"/>
<dbReference type="GO" id="GO:0005634">
    <property type="term" value="C:nucleus"/>
    <property type="evidence" value="ECO:0007669"/>
    <property type="project" value="UniProtKB-SubCell"/>
</dbReference>
<dbReference type="Bgee" id="ENSAMXG00000044114">
    <property type="expression patterns" value="Expressed in brain and 14 other cell types or tissues"/>
</dbReference>
<dbReference type="GO" id="GO:2000300">
    <property type="term" value="P:regulation of synaptic vesicle exocytosis"/>
    <property type="evidence" value="ECO:0007669"/>
    <property type="project" value="TreeGrafter"/>
</dbReference>
<feature type="compositionally biased region" description="Basic and acidic residues" evidence="16">
    <location>
        <begin position="165"/>
        <end position="174"/>
    </location>
</feature>
<keyword evidence="8" id="KW-0770">Synapse</keyword>
<keyword evidence="18" id="KW-1185">Reference proteome</keyword>
<evidence type="ECO:0000256" key="15">
    <source>
        <dbReference type="ARBA" id="ARBA00037838"/>
    </source>
</evidence>
<dbReference type="InterPro" id="IPR007531">
    <property type="entry name" value="Dysbindin"/>
</dbReference>
<dbReference type="PANTHER" id="PTHR16294:SF5">
    <property type="entry name" value="DYSBINDIN"/>
    <property type="match status" value="1"/>
</dbReference>
<dbReference type="GO" id="GO:0010008">
    <property type="term" value="C:endosome membrane"/>
    <property type="evidence" value="ECO:0007669"/>
    <property type="project" value="UniProtKB-SubCell"/>
</dbReference>
<evidence type="ECO:0000256" key="3">
    <source>
        <dbReference type="ARBA" id="ARBA00004240"/>
    </source>
</evidence>
<dbReference type="GO" id="GO:0031175">
    <property type="term" value="P:neuron projection development"/>
    <property type="evidence" value="ECO:0007669"/>
    <property type="project" value="TreeGrafter"/>
</dbReference>
<feature type="region of interest" description="Disordered" evidence="16">
    <location>
        <begin position="102"/>
        <end position="180"/>
    </location>
</feature>
<evidence type="ECO:0000256" key="6">
    <source>
        <dbReference type="ARBA" id="ARBA00022753"/>
    </source>
</evidence>
<dbReference type="GO" id="GO:0014069">
    <property type="term" value="C:postsynaptic density"/>
    <property type="evidence" value="ECO:0007669"/>
    <property type="project" value="UniProtKB-SubCell"/>
</dbReference>
<dbReference type="GO" id="GO:0033162">
    <property type="term" value="C:melanosome membrane"/>
    <property type="evidence" value="ECO:0007669"/>
    <property type="project" value="UniProtKB-SubCell"/>
</dbReference>
<keyword evidence="7" id="KW-0256">Endoplasmic reticulum</keyword>
<evidence type="ECO:0000256" key="5">
    <source>
        <dbReference type="ARBA" id="ARBA00022490"/>
    </source>
</evidence>
<dbReference type="AlphaFoldDB" id="A0A3B1JGR5"/>
<dbReference type="GO" id="GO:0030672">
    <property type="term" value="C:synaptic vesicle membrane"/>
    <property type="evidence" value="ECO:0007669"/>
    <property type="project" value="UniProtKB-SubCell"/>
</dbReference>
<dbReference type="Ensembl" id="ENSAMXT00000043606.1">
    <property type="protein sequence ID" value="ENSAMXP00000041518.1"/>
    <property type="gene ID" value="ENSAMXG00000044114.1"/>
</dbReference>
<evidence type="ECO:0000256" key="13">
    <source>
        <dbReference type="ARBA" id="ARBA00034105"/>
    </source>
</evidence>
<evidence type="ECO:0000256" key="7">
    <source>
        <dbReference type="ARBA" id="ARBA00022824"/>
    </source>
</evidence>
<sequence>VLHPGCSEAANSQLLTLDTEHAQKVLEVEHAQQAKLKERQKYFEEAFQQDMEQYLSTGYLQITGDRRGPIGSMSSMEVNVDMLEQMDLTDVSDHEALDVFLNSGGEDNAVSPTTGTPPSSVSVMERWPDEEEDASEESGQGDSPVVQSDEEEVQADMTLAGLPEAEERLKHSDDSDTQTP</sequence>
<dbReference type="FunCoup" id="A0A3B1JGR5">
    <property type="interactions" value="475"/>
</dbReference>
<dbReference type="GO" id="GO:0060155">
    <property type="term" value="P:platelet dense granule organization"/>
    <property type="evidence" value="ECO:0007669"/>
    <property type="project" value="TreeGrafter"/>
</dbReference>
<evidence type="ECO:0000256" key="8">
    <source>
        <dbReference type="ARBA" id="ARBA00023018"/>
    </source>
</evidence>
<evidence type="ECO:0000313" key="18">
    <source>
        <dbReference type="Proteomes" id="UP000018467"/>
    </source>
</evidence>
<keyword evidence="10" id="KW-0472">Membrane</keyword>
<dbReference type="GO" id="GO:0031083">
    <property type="term" value="C:BLOC-1 complex"/>
    <property type="evidence" value="ECO:0007669"/>
    <property type="project" value="TreeGrafter"/>
</dbReference>
<evidence type="ECO:0000256" key="1">
    <source>
        <dbReference type="ARBA" id="ARBA00004123"/>
    </source>
</evidence>
<keyword evidence="5" id="KW-0963">Cytoplasm</keyword>
<comment type="similarity">
    <text evidence="4">Belongs to the dysbindin family.</text>
</comment>
<reference evidence="18" key="1">
    <citation type="submission" date="2013-03" db="EMBL/GenBank/DDBJ databases">
        <authorList>
            <person name="Jeffery W."/>
            <person name="Warren W."/>
            <person name="Wilson R.K."/>
        </authorList>
    </citation>
    <scope>NUCLEOTIDE SEQUENCE</scope>
    <source>
        <strain evidence="18">female</strain>
    </source>
</reference>
<dbReference type="GO" id="GO:1904115">
    <property type="term" value="C:axon cytoplasm"/>
    <property type="evidence" value="ECO:0007669"/>
    <property type="project" value="GOC"/>
</dbReference>